<evidence type="ECO:0000313" key="1">
    <source>
        <dbReference type="EMBL" id="AUX76409.1"/>
    </source>
</evidence>
<organism evidence="1 2">
    <name type="scientific">Rhizobium fredii</name>
    <name type="common">Sinorhizobium fredii</name>
    <dbReference type="NCBI Taxonomy" id="380"/>
    <lineage>
        <taxon>Bacteria</taxon>
        <taxon>Pseudomonadati</taxon>
        <taxon>Pseudomonadota</taxon>
        <taxon>Alphaproteobacteria</taxon>
        <taxon>Hyphomicrobiales</taxon>
        <taxon>Rhizobiaceae</taxon>
        <taxon>Sinorhizobium/Ensifer group</taxon>
        <taxon>Sinorhizobium</taxon>
    </lineage>
</organism>
<protein>
    <submittedName>
        <fullName evidence="1">Uncharacterized protein</fullName>
    </submittedName>
</protein>
<accession>A0A2L0H6L6</accession>
<sequence>MADNHPLSDEEVYDLIHQALALLLNRTVRTKHAQDVISMAIRDLSIIQAAFLSISEGVSLSRTDREPSPPPA</sequence>
<name>A0A2L0H6L6_RHIFR</name>
<reference evidence="1 2" key="1">
    <citation type="submission" date="2017-10" db="EMBL/GenBank/DDBJ databases">
        <title>Analysis of the genome sequences of Rhizobium populations associated to common bean (phaseolus vulgaris).</title>
        <authorList>
            <person name="Bustos P."/>
            <person name="Santamaria R.I."/>
            <person name="Miranda-Sanchez F."/>
            <person name="Perez-Carrascal O."/>
            <person name="Juarez S."/>
            <person name="Lozano L."/>
            <person name="Martinez-Flores I."/>
            <person name="Vinuesa P."/>
            <person name="Martinez-Romero E."/>
            <person name="Cevallos M.A."/>
            <person name="Romero D."/>
            <person name="Davila G."/>
            <person name="Gonzalez V."/>
        </authorList>
    </citation>
    <scope>NUCLEOTIDE SEQUENCE [LARGE SCALE GENOMIC DNA]</scope>
    <source>
        <strain evidence="1 2">NXT3</strain>
    </source>
</reference>
<proteinExistence type="predicted"/>
<dbReference type="EMBL" id="CP024307">
    <property type="protein sequence ID" value="AUX76409.1"/>
    <property type="molecule type" value="Genomic_DNA"/>
</dbReference>
<gene>
    <name evidence="1" type="ORF">NXT3_CH01841</name>
</gene>
<dbReference type="Proteomes" id="UP000239340">
    <property type="component" value="Chromosome"/>
</dbReference>
<dbReference type="AlphaFoldDB" id="A0A2L0H6L6"/>
<evidence type="ECO:0000313" key="2">
    <source>
        <dbReference type="Proteomes" id="UP000239340"/>
    </source>
</evidence>